<dbReference type="InterPro" id="IPR011707">
    <property type="entry name" value="Cu-oxidase-like_N"/>
</dbReference>
<feature type="compositionally biased region" description="Polar residues" evidence="8">
    <location>
        <begin position="135"/>
        <end position="153"/>
    </location>
</feature>
<evidence type="ECO:0000256" key="7">
    <source>
        <dbReference type="ARBA" id="ARBA00023180"/>
    </source>
</evidence>
<evidence type="ECO:0000256" key="2">
    <source>
        <dbReference type="ARBA" id="ARBA00022723"/>
    </source>
</evidence>
<sequence length="548" mass="60061">MLVAFLIVALKAVGARAALRQFNFTVHSAFSSPDGFEREVYLINGQQPEPLVDVDEGDHVEIFVQNDLNVETTIHWHGLLQRGTPQMDGVPGVTQDPIPPGGNFTYRFSTASEYGFFCMDMLKRRDMHDMPMESPMSSATSRPPSTMSMDHSTSPASSEMPDMPEMSSLSPRGCMPPMMFKPGFNISSLPPETCTNTTSPLLVIPADQSRGWLALNLVNSGAVSALRVSLDGHSMFVYAADGLYTKLQEVNVLHMELGQRYSVMVKLDQSPGNYFLRFATFPSGDMQQVLEGRAIVSYHVDNSSTTDVMEDPAKSWVYINGSAKADAALLDPLMLSPFDSDNSPPSGRSDRSLSFLVSQTDIVTWVIDRAPFSEPDIPIVYGEISSGWTSNTTIHLPINSTIDIIMKISNQSMDMMGHPIHLHGHKFWVLGSGAGSFPYTAVTDAPADLINLEDPPYRDTISLPSQGWAAIRYVTDNPGAWMFHCHLQWHVVVGMAIVLVEGGDQLPALVGQYDKPADRSGATELIASRYSPSATLVAIVVVAMTLWY</sequence>
<feature type="signal peptide" evidence="9">
    <location>
        <begin position="1"/>
        <end position="17"/>
    </location>
</feature>
<feature type="domain" description="Plastocyanin-like" evidence="12">
    <location>
        <begin position="32"/>
        <end position="116"/>
    </location>
</feature>
<evidence type="ECO:0000256" key="5">
    <source>
        <dbReference type="ARBA" id="ARBA00023002"/>
    </source>
</evidence>
<keyword evidence="6" id="KW-0186">Copper</keyword>
<dbReference type="InterPro" id="IPR008972">
    <property type="entry name" value="Cupredoxin"/>
</dbReference>
<dbReference type="Pfam" id="PF07731">
    <property type="entry name" value="Cu-oxidase_2"/>
    <property type="match status" value="1"/>
</dbReference>
<dbReference type="EMBL" id="NKCK01000322">
    <property type="protein sequence ID" value="RSL85423.1"/>
    <property type="molecule type" value="Genomic_DNA"/>
</dbReference>
<dbReference type="GO" id="GO:0005507">
    <property type="term" value="F:copper ion binding"/>
    <property type="evidence" value="ECO:0007669"/>
    <property type="project" value="InterPro"/>
</dbReference>
<comment type="caution">
    <text evidence="13">The sequence shown here is derived from an EMBL/GenBank/DDBJ whole genome shotgun (WGS) entry which is preliminary data.</text>
</comment>
<evidence type="ECO:0000313" key="14">
    <source>
        <dbReference type="Proteomes" id="UP000287144"/>
    </source>
</evidence>
<evidence type="ECO:0000256" key="3">
    <source>
        <dbReference type="ARBA" id="ARBA00022729"/>
    </source>
</evidence>
<dbReference type="InterPro" id="IPR011706">
    <property type="entry name" value="Cu-oxidase_C"/>
</dbReference>
<evidence type="ECO:0000259" key="12">
    <source>
        <dbReference type="Pfam" id="PF07732"/>
    </source>
</evidence>
<feature type="compositionally biased region" description="Low complexity" evidence="8">
    <location>
        <begin position="154"/>
        <end position="169"/>
    </location>
</feature>
<feature type="domain" description="Plastocyanin-like" evidence="11">
    <location>
        <begin position="390"/>
        <end position="502"/>
    </location>
</feature>
<name>A0A428S6V3_9HYPO</name>
<accession>A0A428S6V3</accession>
<feature type="domain" description="Plastocyanin-like" evidence="10">
    <location>
        <begin position="215"/>
        <end position="295"/>
    </location>
</feature>
<dbReference type="InterPro" id="IPR002355">
    <property type="entry name" value="Cu_oxidase_Cu_BS"/>
</dbReference>
<keyword evidence="4" id="KW-0677">Repeat</keyword>
<dbReference type="STRING" id="1325735.A0A428S6V3"/>
<keyword evidence="3 9" id="KW-0732">Signal</keyword>
<evidence type="ECO:0000256" key="4">
    <source>
        <dbReference type="ARBA" id="ARBA00022737"/>
    </source>
</evidence>
<feature type="region of interest" description="Disordered" evidence="8">
    <location>
        <begin position="129"/>
        <end position="169"/>
    </location>
</feature>
<dbReference type="PANTHER" id="PTHR11709">
    <property type="entry name" value="MULTI-COPPER OXIDASE"/>
    <property type="match status" value="1"/>
</dbReference>
<evidence type="ECO:0000256" key="1">
    <source>
        <dbReference type="ARBA" id="ARBA00010609"/>
    </source>
</evidence>
<evidence type="ECO:0000259" key="10">
    <source>
        <dbReference type="Pfam" id="PF00394"/>
    </source>
</evidence>
<dbReference type="PROSITE" id="PS00079">
    <property type="entry name" value="MULTICOPPER_OXIDASE1"/>
    <property type="match status" value="1"/>
</dbReference>
<evidence type="ECO:0000259" key="11">
    <source>
        <dbReference type="Pfam" id="PF07731"/>
    </source>
</evidence>
<dbReference type="InterPro" id="IPR001117">
    <property type="entry name" value="Cu-oxidase_2nd"/>
</dbReference>
<feature type="chain" id="PRO_5019539447" description="Multicopper oxidase" evidence="9">
    <location>
        <begin position="18"/>
        <end position="548"/>
    </location>
</feature>
<evidence type="ECO:0000256" key="6">
    <source>
        <dbReference type="ARBA" id="ARBA00023008"/>
    </source>
</evidence>
<comment type="similarity">
    <text evidence="1">Belongs to the multicopper oxidase family.</text>
</comment>
<dbReference type="Proteomes" id="UP000287144">
    <property type="component" value="Unassembled WGS sequence"/>
</dbReference>
<dbReference type="Gene3D" id="2.60.40.420">
    <property type="entry name" value="Cupredoxins - blue copper proteins"/>
    <property type="match status" value="3"/>
</dbReference>
<dbReference type="GO" id="GO:0016491">
    <property type="term" value="F:oxidoreductase activity"/>
    <property type="evidence" value="ECO:0007669"/>
    <property type="project" value="UniProtKB-KW"/>
</dbReference>
<evidence type="ECO:0000256" key="9">
    <source>
        <dbReference type="SAM" id="SignalP"/>
    </source>
</evidence>
<dbReference type="SUPFAM" id="SSF49503">
    <property type="entry name" value="Cupredoxins"/>
    <property type="match status" value="3"/>
</dbReference>
<protein>
    <recommendedName>
        <fullName evidence="15">Multicopper oxidase</fullName>
    </recommendedName>
</protein>
<dbReference type="InterPro" id="IPR045087">
    <property type="entry name" value="Cu-oxidase_fam"/>
</dbReference>
<keyword evidence="14" id="KW-1185">Reference proteome</keyword>
<dbReference type="Pfam" id="PF00394">
    <property type="entry name" value="Cu-oxidase"/>
    <property type="match status" value="1"/>
</dbReference>
<dbReference type="CDD" id="cd04207">
    <property type="entry name" value="CuRO_3_LCC_like"/>
    <property type="match status" value="1"/>
</dbReference>
<proteinExistence type="inferred from homology"/>
<dbReference type="AlphaFoldDB" id="A0A428S6V3"/>
<evidence type="ECO:0008006" key="15">
    <source>
        <dbReference type="Google" id="ProtNLM"/>
    </source>
</evidence>
<gene>
    <name evidence="13" type="ORF">CEP52_016160</name>
</gene>
<evidence type="ECO:0000313" key="13">
    <source>
        <dbReference type="EMBL" id="RSL85423.1"/>
    </source>
</evidence>
<dbReference type="PROSITE" id="PS00080">
    <property type="entry name" value="MULTICOPPER_OXIDASE2"/>
    <property type="match status" value="1"/>
</dbReference>
<keyword evidence="5" id="KW-0560">Oxidoreductase</keyword>
<evidence type="ECO:0000256" key="8">
    <source>
        <dbReference type="SAM" id="MobiDB-lite"/>
    </source>
</evidence>
<keyword evidence="2" id="KW-0479">Metal-binding</keyword>
<organism evidence="13 14">
    <name type="scientific">Fusarium oligoseptatum</name>
    <dbReference type="NCBI Taxonomy" id="2604345"/>
    <lineage>
        <taxon>Eukaryota</taxon>
        <taxon>Fungi</taxon>
        <taxon>Dikarya</taxon>
        <taxon>Ascomycota</taxon>
        <taxon>Pezizomycotina</taxon>
        <taxon>Sordariomycetes</taxon>
        <taxon>Hypocreomycetidae</taxon>
        <taxon>Hypocreales</taxon>
        <taxon>Nectriaceae</taxon>
        <taxon>Fusarium</taxon>
        <taxon>Fusarium solani species complex</taxon>
    </lineage>
</organism>
<dbReference type="Pfam" id="PF07732">
    <property type="entry name" value="Cu-oxidase_3"/>
    <property type="match status" value="1"/>
</dbReference>
<dbReference type="PANTHER" id="PTHR11709:SF488">
    <property type="entry name" value="LACCASE-RELATED"/>
    <property type="match status" value="1"/>
</dbReference>
<keyword evidence="7" id="KW-0325">Glycoprotein</keyword>
<reference evidence="13 14" key="1">
    <citation type="submission" date="2017-06" db="EMBL/GenBank/DDBJ databases">
        <title>Comparative genomic analysis of Ambrosia Fusariam Clade fungi.</title>
        <authorList>
            <person name="Stajich J.E."/>
            <person name="Carrillo J."/>
            <person name="Kijimoto T."/>
            <person name="Eskalen A."/>
            <person name="O'Donnell K."/>
            <person name="Kasson M."/>
        </authorList>
    </citation>
    <scope>NUCLEOTIDE SEQUENCE [LARGE SCALE GENOMIC DNA]</scope>
    <source>
        <strain evidence="13 14">NRRL62579</strain>
    </source>
</reference>
<dbReference type="InterPro" id="IPR033138">
    <property type="entry name" value="Cu_oxidase_CS"/>
</dbReference>